<proteinExistence type="inferred from homology"/>
<dbReference type="EC" id="6.5.1.4" evidence="5 6"/>
<dbReference type="InterPro" id="IPR013791">
    <property type="entry name" value="RNA3'-term_phos_cycl_insert"/>
</dbReference>
<evidence type="ECO:0000256" key="1">
    <source>
        <dbReference type="ARBA" id="ARBA00009206"/>
    </source>
</evidence>
<dbReference type="SUPFAM" id="SSF55205">
    <property type="entry name" value="EPT/RTPC-like"/>
    <property type="match status" value="1"/>
</dbReference>
<feature type="binding site" evidence="5">
    <location>
        <position position="107"/>
    </location>
    <ligand>
        <name>ATP</name>
        <dbReference type="ChEBI" id="CHEBI:30616"/>
    </ligand>
</feature>
<dbReference type="SUPFAM" id="SSF52913">
    <property type="entry name" value="RNA 3'-terminal phosphate cyclase, RPTC, insert domain"/>
    <property type="match status" value="1"/>
</dbReference>
<dbReference type="GO" id="GO:0006396">
    <property type="term" value="P:RNA processing"/>
    <property type="evidence" value="ECO:0007669"/>
    <property type="project" value="UniProtKB-UniRule"/>
</dbReference>
<feature type="domain" description="RNA 3'-terminal phosphate cyclase" evidence="7">
    <location>
        <begin position="16"/>
        <end position="329"/>
    </location>
</feature>
<dbReference type="GO" id="GO:0003963">
    <property type="term" value="F:RNA-3'-phosphate cyclase activity"/>
    <property type="evidence" value="ECO:0007669"/>
    <property type="project" value="UniProtKB-UniRule"/>
</dbReference>
<dbReference type="InterPro" id="IPR036553">
    <property type="entry name" value="RPTC_insert"/>
</dbReference>
<dbReference type="InterPro" id="IPR037136">
    <property type="entry name" value="RNA3'_phos_cyclase_dom_sf"/>
</dbReference>
<name>A0A1G6NDS4_9GAMM</name>
<dbReference type="InterPro" id="IPR013792">
    <property type="entry name" value="RNA3'P_cycl/enolpyr_Trfase_a/b"/>
</dbReference>
<dbReference type="EMBL" id="FMYK01000009">
    <property type="protein sequence ID" value="SDC65851.1"/>
    <property type="molecule type" value="Genomic_DNA"/>
</dbReference>
<evidence type="ECO:0000259" key="8">
    <source>
        <dbReference type="Pfam" id="PF05189"/>
    </source>
</evidence>
<feature type="binding site" evidence="5">
    <location>
        <begin position="287"/>
        <end position="291"/>
    </location>
    <ligand>
        <name>ATP</name>
        <dbReference type="ChEBI" id="CHEBI:30616"/>
    </ligand>
</feature>
<dbReference type="Gene3D" id="3.65.10.20">
    <property type="entry name" value="RNA 3'-terminal phosphate cyclase domain"/>
    <property type="match status" value="1"/>
</dbReference>
<evidence type="ECO:0000256" key="2">
    <source>
        <dbReference type="ARBA" id="ARBA00022598"/>
    </source>
</evidence>
<dbReference type="AlphaFoldDB" id="A0A1G6NDS4"/>
<dbReference type="InterPro" id="IPR023797">
    <property type="entry name" value="RNA3'_phos_cyclase_dom"/>
</dbReference>
<dbReference type="Proteomes" id="UP000242317">
    <property type="component" value="Unassembled WGS sequence"/>
</dbReference>
<dbReference type="NCBIfam" id="NF003246">
    <property type="entry name" value="PRK04204.1-2"/>
    <property type="match status" value="1"/>
</dbReference>
<dbReference type="Pfam" id="PF01137">
    <property type="entry name" value="RTC"/>
    <property type="match status" value="1"/>
</dbReference>
<comment type="subcellular location">
    <subcellularLocation>
        <location evidence="5">Cytoplasm</location>
    </subcellularLocation>
</comment>
<dbReference type="GO" id="GO:0005737">
    <property type="term" value="C:cytoplasm"/>
    <property type="evidence" value="ECO:0007669"/>
    <property type="project" value="UniProtKB-SubCell"/>
</dbReference>
<dbReference type="PANTHER" id="PTHR11096">
    <property type="entry name" value="RNA 3' TERMINAL PHOSPHATE CYCLASE"/>
    <property type="match status" value="1"/>
</dbReference>
<dbReference type="RefSeq" id="WP_092621101.1">
    <property type="nucleotide sequence ID" value="NZ_FMYK01000009.1"/>
</dbReference>
<keyword evidence="3 5" id="KW-0547">Nucleotide-binding</keyword>
<keyword evidence="5" id="KW-0963">Cytoplasm</keyword>
<protein>
    <recommendedName>
        <fullName evidence="5 6">RNA 3'-terminal phosphate cyclase</fullName>
        <shortName evidence="5">RNA cyclase</shortName>
        <shortName evidence="5">RNA-3'-phosphate cyclase</shortName>
        <ecNumber evidence="5 6">6.5.1.4</ecNumber>
    </recommendedName>
</protein>
<keyword evidence="10" id="KW-1185">Reference proteome</keyword>
<dbReference type="InterPro" id="IPR017770">
    <property type="entry name" value="RNA3'_term_phos_cyc_type_1"/>
</dbReference>
<dbReference type="PANTHER" id="PTHR11096:SF0">
    <property type="entry name" value="RNA 3'-TERMINAL PHOSPHATE CYCLASE"/>
    <property type="match status" value="1"/>
</dbReference>
<evidence type="ECO:0000256" key="5">
    <source>
        <dbReference type="HAMAP-Rule" id="MF_00200"/>
    </source>
</evidence>
<dbReference type="PIRSF" id="PIRSF005378">
    <property type="entry name" value="RNA3'_term_phos_cycl_euk"/>
    <property type="match status" value="1"/>
</dbReference>
<evidence type="ECO:0000256" key="4">
    <source>
        <dbReference type="ARBA" id="ARBA00024481"/>
    </source>
</evidence>
<comment type="similarity">
    <text evidence="1 5">Belongs to the RNA 3'-terminal cyclase family. Type 1 subfamily.</text>
</comment>
<dbReference type="Gene3D" id="3.30.360.20">
    <property type="entry name" value="RNA 3'-terminal phosphate cyclase, insert domain"/>
    <property type="match status" value="1"/>
</dbReference>
<evidence type="ECO:0000259" key="7">
    <source>
        <dbReference type="Pfam" id="PF01137"/>
    </source>
</evidence>
<comment type="function">
    <text evidence="5">Catalyzes the conversion of 3'-phosphate to a 2',3'-cyclic phosphodiester at the end of RNA. The mechanism of action of the enzyme occurs in 3 steps: (A) adenylation of the enzyme by ATP; (B) transfer of adenylate to an RNA-N3'P to produce RNA-N3'PP5'A; (C) and attack of the adjacent 2'-hydroxyl on the 3'-phosphorus in the diester linkage to produce the cyclic end product. The biological role of this enzyme is unknown but it is likely to function in some aspects of cellular RNA processing.</text>
</comment>
<comment type="catalytic activity">
    <reaction evidence="4 5">
        <text>a 3'-end 3'-phospho-ribonucleotide-RNA + ATP = a 3'-end 2',3'-cyclophospho-ribonucleotide-RNA + AMP + diphosphate</text>
        <dbReference type="Rhea" id="RHEA:23976"/>
        <dbReference type="Rhea" id="RHEA-COMP:10463"/>
        <dbReference type="Rhea" id="RHEA-COMP:10464"/>
        <dbReference type="ChEBI" id="CHEBI:30616"/>
        <dbReference type="ChEBI" id="CHEBI:33019"/>
        <dbReference type="ChEBI" id="CHEBI:83062"/>
        <dbReference type="ChEBI" id="CHEBI:83064"/>
        <dbReference type="ChEBI" id="CHEBI:456215"/>
        <dbReference type="EC" id="6.5.1.4"/>
    </reaction>
</comment>
<evidence type="ECO:0000313" key="10">
    <source>
        <dbReference type="Proteomes" id="UP000242317"/>
    </source>
</evidence>
<dbReference type="GO" id="GO:0005524">
    <property type="term" value="F:ATP binding"/>
    <property type="evidence" value="ECO:0007669"/>
    <property type="project" value="UniProtKB-KW"/>
</dbReference>
<feature type="domain" description="RNA 3'-terminal phosphate cyclase insert" evidence="8">
    <location>
        <begin position="188"/>
        <end position="278"/>
    </location>
</feature>
<dbReference type="OrthoDB" id="9789235at2"/>
<keyword evidence="5" id="KW-0067">ATP-binding</keyword>
<dbReference type="Pfam" id="PF05189">
    <property type="entry name" value="RTC_insert"/>
    <property type="match status" value="1"/>
</dbReference>
<dbReference type="HAMAP" id="MF_00200">
    <property type="entry name" value="RTC"/>
    <property type="match status" value="1"/>
</dbReference>
<evidence type="ECO:0000313" key="9">
    <source>
        <dbReference type="EMBL" id="SDC65851.1"/>
    </source>
</evidence>
<dbReference type="InterPro" id="IPR000228">
    <property type="entry name" value="RNA3'_term_phos_cyc"/>
</dbReference>
<sequence>MNSLIDSIITIDGAQGEGGGQILRTALSLSMITGKAFTLTNIRAGRKKPGLMRQHLVCVQSAQQISNAKVEGAMLGSQELIFQPQQVQAGEYHFQIGSAGSTTLVLQTILPALLLQNESSQISIQGGTHNPLAPSADFISMCFLPTLQKIGVEVDFQLEKVGFMPIGAGQIRASIHPWLDRKALNLCERGDVQRIESFAGCLNLDKTDINQRELDTLSKKLNIDHAHQMHMHGVSQGNALAVLVKFAAHQQLFTALGTMNRSAERVANGLASEVRQYLGTGAMVDEYLADQLLLPLALGAGGSFTASHISEHTRTQAQMIQRFMDCDIQLLEAEKPCHITVNRT</sequence>
<organism evidence="9 10">
    <name type="scientific">Acinetobacter marinus</name>
    <dbReference type="NCBI Taxonomy" id="281375"/>
    <lineage>
        <taxon>Bacteria</taxon>
        <taxon>Pseudomonadati</taxon>
        <taxon>Pseudomonadota</taxon>
        <taxon>Gammaproteobacteria</taxon>
        <taxon>Moraxellales</taxon>
        <taxon>Moraxellaceae</taxon>
        <taxon>Acinetobacter</taxon>
    </lineage>
</organism>
<dbReference type="NCBIfam" id="TIGR03399">
    <property type="entry name" value="RNA_3prim_cycl"/>
    <property type="match status" value="1"/>
</dbReference>
<keyword evidence="2 5" id="KW-0436">Ligase</keyword>
<evidence type="ECO:0000256" key="6">
    <source>
        <dbReference type="NCBIfam" id="TIGR03399"/>
    </source>
</evidence>
<gene>
    <name evidence="5" type="primary">rtcA</name>
    <name evidence="9" type="ORF">SAMN05421749_10978</name>
</gene>
<evidence type="ECO:0000256" key="3">
    <source>
        <dbReference type="ARBA" id="ARBA00022741"/>
    </source>
</evidence>
<accession>A0A1G6NDS4</accession>
<feature type="active site" description="Tele-AMP-histidine intermediate" evidence="5">
    <location>
        <position position="312"/>
    </location>
</feature>
<reference evidence="10" key="1">
    <citation type="submission" date="2016-09" db="EMBL/GenBank/DDBJ databases">
        <authorList>
            <person name="Varghese N."/>
            <person name="Submissions S."/>
        </authorList>
    </citation>
    <scope>NUCLEOTIDE SEQUENCE [LARGE SCALE GENOMIC DNA]</scope>
    <source>
        <strain evidence="10">ANC 3699</strain>
    </source>
</reference>